<dbReference type="PANTHER" id="PTHR30126">
    <property type="entry name" value="HTH-TYPE TRANSCRIPTIONAL REGULATOR"/>
    <property type="match status" value="1"/>
</dbReference>
<dbReference type="PRINTS" id="PR00039">
    <property type="entry name" value="HTHLYSR"/>
</dbReference>
<dbReference type="InterPro" id="IPR000847">
    <property type="entry name" value="LysR_HTH_N"/>
</dbReference>
<reference evidence="6 9" key="3">
    <citation type="journal article" date="2016" name="PeerJ">
        <title>Genome sequencing and analysis of the first complete genome of Lactobacillus kunkeei strain MP2, an Apis mellifera gut isolate.</title>
        <authorList>
            <person name="Asenjo F."/>
            <person name="Olmos A."/>
            <person name="Henriquez-Piskulich P."/>
            <person name="Polanco V."/>
            <person name="Aldea P."/>
            <person name="Ugalde J.A."/>
            <person name="Trombert A.N."/>
        </authorList>
    </citation>
    <scope>NUCLEOTIDE SEQUENCE [LARGE SCALE GENOMIC DNA]</scope>
    <source>
        <strain evidence="6 9">MP2</strain>
    </source>
</reference>
<sequence>MKKTKQENIFSSKTLSYFLQLAETMNYTQAAQILGITQPALTQQIKKLEKTVGAPLFYSIGKKLKLSSAGNIMLKSTKDIYEILNQTADEIEQSNSASTGDINIGVLSSIQVKVFEKFIAQLYKKNPELKVNLRMLTRKEIWESLENNRIDLAIMYLPDSSIKNWKPYEAQKIMSDDLMYIHHNEKLAGKDKIKFKDTLDRPWVTYPEDYFLDSILKTEYKDQLLDNPKSGACFSTPDQILRFAVNTGLNTALPSSFMIDKDVKTLEDNNTWVARLNPNINFDLAFVYRSNKKMIPRVGSFLDEFDAFLDEEDYLSRLKDNY</sequence>
<dbReference type="Pfam" id="PF00126">
    <property type="entry name" value="HTH_1"/>
    <property type="match status" value="1"/>
</dbReference>
<evidence type="ECO:0000259" key="5">
    <source>
        <dbReference type="PROSITE" id="PS50931"/>
    </source>
</evidence>
<gene>
    <name evidence="6" type="ORF">APS55_06840</name>
    <name evidence="7" type="ORF">RZ71_05940</name>
</gene>
<dbReference type="InterPro" id="IPR036390">
    <property type="entry name" value="WH_DNA-bd_sf"/>
</dbReference>
<dbReference type="STRING" id="148814.APS55_06840"/>
<dbReference type="CDD" id="cd05466">
    <property type="entry name" value="PBP2_LTTR_substrate"/>
    <property type="match status" value="1"/>
</dbReference>
<dbReference type="SUPFAM" id="SSF53850">
    <property type="entry name" value="Periplasmic binding protein-like II"/>
    <property type="match status" value="1"/>
</dbReference>
<evidence type="ECO:0000313" key="8">
    <source>
        <dbReference type="Proteomes" id="UP000037778"/>
    </source>
</evidence>
<evidence type="ECO:0000256" key="2">
    <source>
        <dbReference type="ARBA" id="ARBA00023015"/>
    </source>
</evidence>
<evidence type="ECO:0000256" key="4">
    <source>
        <dbReference type="ARBA" id="ARBA00023163"/>
    </source>
</evidence>
<organism evidence="7 8">
    <name type="scientific">Apilactobacillus kunkeei</name>
    <dbReference type="NCBI Taxonomy" id="148814"/>
    <lineage>
        <taxon>Bacteria</taxon>
        <taxon>Bacillati</taxon>
        <taxon>Bacillota</taxon>
        <taxon>Bacilli</taxon>
        <taxon>Lactobacillales</taxon>
        <taxon>Lactobacillaceae</taxon>
        <taxon>Apilactobacillus</taxon>
    </lineage>
</organism>
<dbReference type="Proteomes" id="UP000067203">
    <property type="component" value="Chromosome"/>
</dbReference>
<dbReference type="eggNOG" id="COG0583">
    <property type="taxonomic scope" value="Bacteria"/>
</dbReference>
<dbReference type="PROSITE" id="PS50931">
    <property type="entry name" value="HTH_LYSR"/>
    <property type="match status" value="1"/>
</dbReference>
<proteinExistence type="inferred from homology"/>
<keyword evidence="4" id="KW-0804">Transcription</keyword>
<reference evidence="9" key="2">
    <citation type="submission" date="2015-10" db="EMBL/GenBank/DDBJ databases">
        <title>Bioinformatic analysis of the first complete genome sequence of Lactobacillus kunkeei strain MP2, an Apis mellifera gut isolate.</title>
        <authorList>
            <person name="Asenjo F."/>
            <person name="Olmos A."/>
            <person name="Henriquez-Piskulich P."/>
            <person name="Aldea P."/>
            <person name="Ugalde J.A."/>
            <person name="Trombert A.N."/>
        </authorList>
    </citation>
    <scope>NUCLEOTIDE SEQUENCE [LARGE SCALE GENOMIC DNA]</scope>
    <source>
        <strain evidence="9">MP2</strain>
    </source>
</reference>
<dbReference type="OrthoDB" id="9805609at2"/>
<dbReference type="Proteomes" id="UP000037778">
    <property type="component" value="Unassembled WGS sequence"/>
</dbReference>
<keyword evidence="8" id="KW-1185">Reference proteome</keyword>
<feature type="domain" description="HTH lysR-type" evidence="5">
    <location>
        <begin position="10"/>
        <end position="67"/>
    </location>
</feature>
<dbReference type="PATRIC" id="fig|148814.10.peg.659"/>
<accession>A0A087EQ85</accession>
<evidence type="ECO:0000313" key="9">
    <source>
        <dbReference type="Proteomes" id="UP000067203"/>
    </source>
</evidence>
<name>A0A087EQ85_9LACO</name>
<dbReference type="SUPFAM" id="SSF46785">
    <property type="entry name" value="Winged helix' DNA-binding domain"/>
    <property type="match status" value="1"/>
</dbReference>
<dbReference type="Gene3D" id="1.10.10.10">
    <property type="entry name" value="Winged helix-like DNA-binding domain superfamily/Winged helix DNA-binding domain"/>
    <property type="match status" value="1"/>
</dbReference>
<dbReference type="Pfam" id="PF03466">
    <property type="entry name" value="LysR_substrate"/>
    <property type="match status" value="1"/>
</dbReference>
<dbReference type="GO" id="GO:0003700">
    <property type="term" value="F:DNA-binding transcription factor activity"/>
    <property type="evidence" value="ECO:0007669"/>
    <property type="project" value="InterPro"/>
</dbReference>
<evidence type="ECO:0000256" key="1">
    <source>
        <dbReference type="ARBA" id="ARBA00009437"/>
    </source>
</evidence>
<dbReference type="AlphaFoldDB" id="A0A087EQ85"/>
<protein>
    <submittedName>
        <fullName evidence="6 7">Transcriptional regulator</fullName>
    </submittedName>
</protein>
<dbReference type="InterPro" id="IPR005119">
    <property type="entry name" value="LysR_subst-bd"/>
</dbReference>
<dbReference type="RefSeq" id="WP_034531170.1">
    <property type="nucleotide sequence ID" value="NZ_BAABVW010000118.1"/>
</dbReference>
<keyword evidence="3" id="KW-0238">DNA-binding</keyword>
<evidence type="ECO:0000313" key="6">
    <source>
        <dbReference type="EMBL" id="ALJ31944.1"/>
    </source>
</evidence>
<dbReference type="EMBL" id="JXCY01000006">
    <property type="protein sequence ID" value="KOY76149.1"/>
    <property type="molecule type" value="Genomic_DNA"/>
</dbReference>
<comment type="similarity">
    <text evidence="1">Belongs to the LysR transcriptional regulatory family.</text>
</comment>
<evidence type="ECO:0000313" key="7">
    <source>
        <dbReference type="EMBL" id="KOY76149.1"/>
    </source>
</evidence>
<dbReference type="KEGG" id="lku:APS55_06840"/>
<keyword evidence="2" id="KW-0805">Transcription regulation</keyword>
<dbReference type="GO" id="GO:0000976">
    <property type="term" value="F:transcription cis-regulatory region binding"/>
    <property type="evidence" value="ECO:0007669"/>
    <property type="project" value="TreeGrafter"/>
</dbReference>
<reference evidence="7 8" key="1">
    <citation type="journal article" date="2015" name="Genome Biol. Evol.">
        <title>Functionally Structured Genomes in Lactobacillus kunkeei Colonizing the Honey Crop and Food Products of Honeybees and Stingless Bees.</title>
        <authorList>
            <person name="Tamarit D."/>
            <person name="Ellegaard K.M."/>
            <person name="Wikander J."/>
            <person name="Olofsson T."/>
            <person name="Vasquez A."/>
            <person name="Andersson S.G."/>
        </authorList>
    </citation>
    <scope>NUCLEOTIDE SEQUENCE [LARGE SCALE GENOMIC DNA]</scope>
    <source>
        <strain evidence="7 8">LAko</strain>
    </source>
</reference>
<dbReference type="InterPro" id="IPR036388">
    <property type="entry name" value="WH-like_DNA-bd_sf"/>
</dbReference>
<dbReference type="PANTHER" id="PTHR30126:SF40">
    <property type="entry name" value="HTH-TYPE TRANSCRIPTIONAL REGULATOR GLTR"/>
    <property type="match status" value="1"/>
</dbReference>
<dbReference type="Gene3D" id="3.40.190.10">
    <property type="entry name" value="Periplasmic binding protein-like II"/>
    <property type="match status" value="2"/>
</dbReference>
<evidence type="ECO:0000256" key="3">
    <source>
        <dbReference type="ARBA" id="ARBA00023125"/>
    </source>
</evidence>
<dbReference type="EMBL" id="CP012920">
    <property type="protein sequence ID" value="ALJ31944.1"/>
    <property type="molecule type" value="Genomic_DNA"/>
</dbReference>